<sequence length="353" mass="36111">MSASGRVRAVVLVVLLGDVAGATALVASLVAPRTPAGTVAVVAVLAVHTAVHALGLRAAVTPWVEDRARGAWAVALLLVTAAAWPVLVAAAGPGDEPWAWLAGFSVGALAVLRPPVAALGALGVVVAALAGPGDPRDGLVFAAVAALASGALMAVVVWMFGVLRRAEEGREAQARLAVAEERLRMSRDLHDVLSHRLGVLALRAELAGDHESQELASRTLAEVRTTVHGYGTVDLAEQLTGAELVLGSAGIDVTVRSTSPPVSAAASQLLAAAVREGVTNVLRHSRARRCRVVLEDDGPGVHLTIANDGVGPAPSGPTGTGLAGLAERARLLGARVRAERDEEEFRLTVELAP</sequence>
<feature type="transmembrane region" description="Helical" evidence="4">
    <location>
        <begin position="138"/>
        <end position="160"/>
    </location>
</feature>
<keyword evidence="4" id="KW-0812">Transmembrane</keyword>
<evidence type="ECO:0000313" key="6">
    <source>
        <dbReference type="EMBL" id="MFC5066092.1"/>
    </source>
</evidence>
<evidence type="ECO:0000256" key="3">
    <source>
        <dbReference type="ARBA" id="ARBA00023012"/>
    </source>
</evidence>
<dbReference type="Gene3D" id="1.20.5.1930">
    <property type="match status" value="1"/>
</dbReference>
<keyword evidence="2 6" id="KW-0418">Kinase</keyword>
<keyword evidence="4" id="KW-0472">Membrane</keyword>
<evidence type="ECO:0000256" key="1">
    <source>
        <dbReference type="ARBA" id="ARBA00022679"/>
    </source>
</evidence>
<dbReference type="Proteomes" id="UP001595947">
    <property type="component" value="Unassembled WGS sequence"/>
</dbReference>
<gene>
    <name evidence="6" type="ORF">ACFPBZ_28060</name>
</gene>
<protein>
    <submittedName>
        <fullName evidence="6">Sensor histidine kinase</fullName>
    </submittedName>
</protein>
<accession>A0ABV9YW85</accession>
<keyword evidence="7" id="KW-1185">Reference proteome</keyword>
<name>A0ABV9YW85_9PSEU</name>
<proteinExistence type="predicted"/>
<dbReference type="InterPro" id="IPR050482">
    <property type="entry name" value="Sensor_HK_TwoCompSys"/>
</dbReference>
<dbReference type="Pfam" id="PF07730">
    <property type="entry name" value="HisKA_3"/>
    <property type="match status" value="1"/>
</dbReference>
<organism evidence="6 7">
    <name type="scientific">Actinomycetospora atypica</name>
    <dbReference type="NCBI Taxonomy" id="1290095"/>
    <lineage>
        <taxon>Bacteria</taxon>
        <taxon>Bacillati</taxon>
        <taxon>Actinomycetota</taxon>
        <taxon>Actinomycetes</taxon>
        <taxon>Pseudonocardiales</taxon>
        <taxon>Pseudonocardiaceae</taxon>
        <taxon>Actinomycetospora</taxon>
    </lineage>
</organism>
<dbReference type="InterPro" id="IPR036890">
    <property type="entry name" value="HATPase_C_sf"/>
</dbReference>
<dbReference type="InterPro" id="IPR011712">
    <property type="entry name" value="Sig_transdc_His_kin_sub3_dim/P"/>
</dbReference>
<keyword evidence="4" id="KW-1133">Transmembrane helix</keyword>
<keyword evidence="1" id="KW-0808">Transferase</keyword>
<dbReference type="PANTHER" id="PTHR24421">
    <property type="entry name" value="NITRATE/NITRITE SENSOR PROTEIN NARX-RELATED"/>
    <property type="match status" value="1"/>
</dbReference>
<feature type="transmembrane region" description="Helical" evidence="4">
    <location>
        <begin position="72"/>
        <end position="92"/>
    </location>
</feature>
<evidence type="ECO:0000313" key="7">
    <source>
        <dbReference type="Proteomes" id="UP001595947"/>
    </source>
</evidence>
<dbReference type="Gene3D" id="3.30.565.10">
    <property type="entry name" value="Histidine kinase-like ATPase, C-terminal domain"/>
    <property type="match status" value="1"/>
</dbReference>
<evidence type="ECO:0000256" key="4">
    <source>
        <dbReference type="SAM" id="Phobius"/>
    </source>
</evidence>
<dbReference type="CDD" id="cd16917">
    <property type="entry name" value="HATPase_UhpB-NarQ-NarX-like"/>
    <property type="match status" value="1"/>
</dbReference>
<feature type="domain" description="Signal transduction histidine kinase subgroup 3 dimerisation and phosphoacceptor" evidence="5">
    <location>
        <begin position="181"/>
        <end position="228"/>
    </location>
</feature>
<dbReference type="PANTHER" id="PTHR24421:SF63">
    <property type="entry name" value="SENSOR HISTIDINE KINASE DESK"/>
    <property type="match status" value="1"/>
</dbReference>
<comment type="caution">
    <text evidence="6">The sequence shown here is derived from an EMBL/GenBank/DDBJ whole genome shotgun (WGS) entry which is preliminary data.</text>
</comment>
<dbReference type="RefSeq" id="WP_378039407.1">
    <property type="nucleotide sequence ID" value="NZ_JBHSIV010000057.1"/>
</dbReference>
<keyword evidence="3" id="KW-0902">Two-component regulatory system</keyword>
<dbReference type="EMBL" id="JBHSIV010000057">
    <property type="protein sequence ID" value="MFC5066092.1"/>
    <property type="molecule type" value="Genomic_DNA"/>
</dbReference>
<dbReference type="GO" id="GO:0016301">
    <property type="term" value="F:kinase activity"/>
    <property type="evidence" value="ECO:0007669"/>
    <property type="project" value="UniProtKB-KW"/>
</dbReference>
<reference evidence="7" key="1">
    <citation type="journal article" date="2019" name="Int. J. Syst. Evol. Microbiol.">
        <title>The Global Catalogue of Microorganisms (GCM) 10K type strain sequencing project: providing services to taxonomists for standard genome sequencing and annotation.</title>
        <authorList>
            <consortium name="The Broad Institute Genomics Platform"/>
            <consortium name="The Broad Institute Genome Sequencing Center for Infectious Disease"/>
            <person name="Wu L."/>
            <person name="Ma J."/>
        </authorList>
    </citation>
    <scope>NUCLEOTIDE SEQUENCE [LARGE SCALE GENOMIC DNA]</scope>
    <source>
        <strain evidence="7">CGMCC 4.7093</strain>
    </source>
</reference>
<evidence type="ECO:0000259" key="5">
    <source>
        <dbReference type="Pfam" id="PF07730"/>
    </source>
</evidence>
<feature type="transmembrane region" description="Helical" evidence="4">
    <location>
        <begin position="98"/>
        <end position="131"/>
    </location>
</feature>
<dbReference type="SUPFAM" id="SSF55874">
    <property type="entry name" value="ATPase domain of HSP90 chaperone/DNA topoisomerase II/histidine kinase"/>
    <property type="match status" value="1"/>
</dbReference>
<evidence type="ECO:0000256" key="2">
    <source>
        <dbReference type="ARBA" id="ARBA00022777"/>
    </source>
</evidence>
<feature type="transmembrane region" description="Helical" evidence="4">
    <location>
        <begin position="40"/>
        <end position="60"/>
    </location>
</feature>